<sequence>MVRLIYGFILSAFLSNLTTEAYLRKIPADHLVRPTSKTSLRLMPLGGSVTYGVGSSSGNGYREFLRAMLVAHGYDPVIVGSRKSGSMSNNENEGWRGYRLDQIDKKVRSSVEKLAPNVFAINAGSNDCIQDFKLDEFKERMSGIVQFLWQTDPSSTVVLSTLLVNGDDKVNSRVLRVNEQIRDLVVQETGRNNKIVLADMHSVEGPQLDDLVDGTHPGDTGYQLMAGIWFDAIQKAREKGFFAK</sequence>
<protein>
    <recommendedName>
        <fullName evidence="2">SGNH hydrolase-type esterase domain-containing protein</fullName>
    </recommendedName>
</protein>
<evidence type="ECO:0000313" key="4">
    <source>
        <dbReference type="Proteomes" id="UP000775872"/>
    </source>
</evidence>
<dbReference type="GO" id="GO:0004622">
    <property type="term" value="F:phosphatidylcholine lysophospholipase activity"/>
    <property type="evidence" value="ECO:0007669"/>
    <property type="project" value="TreeGrafter"/>
</dbReference>
<evidence type="ECO:0000259" key="2">
    <source>
        <dbReference type="Pfam" id="PF13472"/>
    </source>
</evidence>
<dbReference type="Proteomes" id="UP000775872">
    <property type="component" value="Unassembled WGS sequence"/>
</dbReference>
<dbReference type="OrthoDB" id="6123at2759"/>
<accession>A0A9N9ZJT4</accession>
<feature type="signal peptide" evidence="1">
    <location>
        <begin position="1"/>
        <end position="20"/>
    </location>
</feature>
<dbReference type="SUPFAM" id="SSF52266">
    <property type="entry name" value="SGNH hydrolase"/>
    <property type="match status" value="1"/>
</dbReference>
<feature type="chain" id="PRO_5040239557" description="SGNH hydrolase-type esterase domain-containing protein" evidence="1">
    <location>
        <begin position="21"/>
        <end position="244"/>
    </location>
</feature>
<reference evidence="3 4" key="2">
    <citation type="submission" date="2021-10" db="EMBL/GenBank/DDBJ databases">
        <authorList>
            <person name="Piombo E."/>
        </authorList>
    </citation>
    <scope>NUCLEOTIDE SEQUENCE [LARGE SCALE GENOMIC DNA]</scope>
</reference>
<dbReference type="CDD" id="cd01833">
    <property type="entry name" value="XynB_like"/>
    <property type="match status" value="1"/>
</dbReference>
<dbReference type="InterPro" id="IPR013830">
    <property type="entry name" value="SGNH_hydro"/>
</dbReference>
<proteinExistence type="predicted"/>
<reference evidence="4" key="1">
    <citation type="submission" date="2019-06" db="EMBL/GenBank/DDBJ databases">
        <authorList>
            <person name="Broberg M."/>
        </authorList>
    </citation>
    <scope>NUCLEOTIDE SEQUENCE [LARGE SCALE GENOMIC DNA]</scope>
</reference>
<comment type="caution">
    <text evidence="3">The sequence shown here is derived from an EMBL/GenBank/DDBJ whole genome shotgun (WGS) entry which is preliminary data.</text>
</comment>
<feature type="domain" description="SGNH hydrolase-type esterase" evidence="2">
    <location>
        <begin position="45"/>
        <end position="224"/>
    </location>
</feature>
<dbReference type="InterPro" id="IPR036514">
    <property type="entry name" value="SGNH_hydro_sf"/>
</dbReference>
<evidence type="ECO:0000313" key="3">
    <source>
        <dbReference type="EMBL" id="CAH0057885.1"/>
    </source>
</evidence>
<organism evidence="3 4">
    <name type="scientific">Clonostachys solani</name>
    <dbReference type="NCBI Taxonomy" id="160281"/>
    <lineage>
        <taxon>Eukaryota</taxon>
        <taxon>Fungi</taxon>
        <taxon>Dikarya</taxon>
        <taxon>Ascomycota</taxon>
        <taxon>Pezizomycotina</taxon>
        <taxon>Sordariomycetes</taxon>
        <taxon>Hypocreomycetidae</taxon>
        <taxon>Hypocreales</taxon>
        <taxon>Bionectriaceae</taxon>
        <taxon>Clonostachys</taxon>
    </lineage>
</organism>
<dbReference type="InterPro" id="IPR051532">
    <property type="entry name" value="Ester_Hydrolysis_Enzymes"/>
</dbReference>
<evidence type="ECO:0000256" key="1">
    <source>
        <dbReference type="SAM" id="SignalP"/>
    </source>
</evidence>
<dbReference type="Pfam" id="PF13472">
    <property type="entry name" value="Lipase_GDSL_2"/>
    <property type="match status" value="1"/>
</dbReference>
<dbReference type="PANTHER" id="PTHR30383">
    <property type="entry name" value="THIOESTERASE 1/PROTEASE 1/LYSOPHOSPHOLIPASE L1"/>
    <property type="match status" value="1"/>
</dbReference>
<gene>
    <name evidence="3" type="ORF">CSOL1703_00008362</name>
</gene>
<name>A0A9N9ZJT4_9HYPO</name>
<dbReference type="Gene3D" id="3.40.50.1110">
    <property type="entry name" value="SGNH hydrolase"/>
    <property type="match status" value="1"/>
</dbReference>
<keyword evidence="4" id="KW-1185">Reference proteome</keyword>
<dbReference type="EMBL" id="CABFOC020000082">
    <property type="protein sequence ID" value="CAH0057885.1"/>
    <property type="molecule type" value="Genomic_DNA"/>
</dbReference>
<keyword evidence="1" id="KW-0732">Signal</keyword>
<dbReference type="PANTHER" id="PTHR30383:SF31">
    <property type="entry name" value="SGNH HYDROLASE-TYPE ESTERASE DOMAIN-CONTAINING PROTEIN-RELATED"/>
    <property type="match status" value="1"/>
</dbReference>
<dbReference type="AlphaFoldDB" id="A0A9N9ZJT4"/>